<dbReference type="FunFam" id="2.60.20.10:FF:000003">
    <property type="entry name" value="Crystallin gamma S"/>
    <property type="match status" value="8"/>
</dbReference>
<evidence type="ECO:0000259" key="6">
    <source>
        <dbReference type="PROSITE" id="PS50915"/>
    </source>
</evidence>
<dbReference type="GO" id="GO:0005212">
    <property type="term" value="F:structural constituent of eye lens"/>
    <property type="evidence" value="ECO:0007669"/>
    <property type="project" value="UniProtKB-KW"/>
</dbReference>
<gene>
    <name evidence="7" type="ORF">CCH79_00017174</name>
</gene>
<feature type="domain" description="Beta/gamma crystallin 'Greek key'" evidence="6">
    <location>
        <begin position="1609"/>
        <end position="1651"/>
    </location>
</feature>
<feature type="domain" description="Beta/gamma crystallin 'Greek key'" evidence="6">
    <location>
        <begin position="511"/>
        <end position="555"/>
    </location>
</feature>
<feature type="domain" description="Beta/gamma crystallin 'Greek key'" evidence="6">
    <location>
        <begin position="218"/>
        <end position="256"/>
    </location>
</feature>
<proteinExistence type="inferred from homology"/>
<feature type="compositionally biased region" description="Polar residues" evidence="5">
    <location>
        <begin position="1"/>
        <end position="11"/>
    </location>
</feature>
<feature type="domain" description="Beta/gamma crystallin 'Greek key'" evidence="6">
    <location>
        <begin position="345"/>
        <end position="387"/>
    </location>
</feature>
<keyword evidence="8" id="KW-1185">Reference proteome</keyword>
<dbReference type="InterPro" id="IPR011024">
    <property type="entry name" value="G_crystallin-like"/>
</dbReference>
<protein>
    <recommendedName>
        <fullName evidence="6">Beta/gamma crystallin 'Greek key' domain-containing protein</fullName>
    </recommendedName>
</protein>
<comment type="caution">
    <text evidence="7">The sequence shown here is derived from an EMBL/GenBank/DDBJ whole genome shotgun (WGS) entry which is preliminary data.</text>
</comment>
<dbReference type="SMART" id="SM00247">
    <property type="entry name" value="XTALbg"/>
    <property type="match status" value="17"/>
</dbReference>
<dbReference type="Pfam" id="PF00030">
    <property type="entry name" value="Crystall"/>
    <property type="match status" value="16"/>
</dbReference>
<feature type="domain" description="Beta/gamma crystallin 'Greek key'" evidence="6">
    <location>
        <begin position="1098"/>
        <end position="1140"/>
    </location>
</feature>
<evidence type="ECO:0000256" key="3">
    <source>
        <dbReference type="ARBA" id="ARBA00022613"/>
    </source>
</evidence>
<feature type="compositionally biased region" description="Polar residues" evidence="5">
    <location>
        <begin position="18"/>
        <end position="27"/>
    </location>
</feature>
<keyword evidence="4" id="KW-0677">Repeat</keyword>
<dbReference type="InterPro" id="IPR001064">
    <property type="entry name" value="Beta/gamma_crystallin"/>
</dbReference>
<feature type="domain" description="Beta/gamma crystallin 'Greek key'" evidence="6">
    <location>
        <begin position="1351"/>
        <end position="1393"/>
    </location>
</feature>
<evidence type="ECO:0000313" key="8">
    <source>
        <dbReference type="Proteomes" id="UP000250572"/>
    </source>
</evidence>
<feature type="domain" description="Beta/gamma crystallin 'Greek key'" evidence="6">
    <location>
        <begin position="1252"/>
        <end position="1294"/>
    </location>
</feature>
<dbReference type="GO" id="GO:0007601">
    <property type="term" value="P:visual perception"/>
    <property type="evidence" value="ECO:0007669"/>
    <property type="project" value="TreeGrafter"/>
</dbReference>
<evidence type="ECO:0000256" key="1">
    <source>
        <dbReference type="ARBA" id="ARBA00003689"/>
    </source>
</evidence>
<feature type="domain" description="Beta/gamma crystallin 'Greek key'" evidence="6">
    <location>
        <begin position="1401"/>
        <end position="1439"/>
    </location>
</feature>
<feature type="domain" description="Beta/gamma crystallin 'Greek key'" evidence="6">
    <location>
        <begin position="1440"/>
        <end position="1482"/>
    </location>
</feature>
<feature type="domain" description="Beta/gamma crystallin 'Greek key'" evidence="6">
    <location>
        <begin position="917"/>
        <end position="959"/>
    </location>
</feature>
<feature type="domain" description="Beta/gamma crystallin 'Greek key'" evidence="6">
    <location>
        <begin position="1059"/>
        <end position="1097"/>
    </location>
</feature>
<evidence type="ECO:0000313" key="7">
    <source>
        <dbReference type="EMBL" id="PWA19432.1"/>
    </source>
</evidence>
<feature type="domain" description="Beta/gamma crystallin 'Greek key'" evidence="6">
    <location>
        <begin position="381"/>
        <end position="419"/>
    </location>
</feature>
<feature type="region of interest" description="Disordered" evidence="5">
    <location>
        <begin position="1"/>
        <end position="51"/>
    </location>
</feature>
<feature type="domain" description="Beta/gamma crystallin 'Greek key'" evidence="6">
    <location>
        <begin position="470"/>
        <end position="510"/>
    </location>
</feature>
<name>A0A315V7S6_GAMAF</name>
<reference evidence="7 8" key="1">
    <citation type="journal article" date="2018" name="G3 (Bethesda)">
        <title>A High-Quality Reference Genome for the Invasive Mosquitofish Gambusia affinis Using a Chicago Library.</title>
        <authorList>
            <person name="Hoffberg S.L."/>
            <person name="Troendle N.J."/>
            <person name="Glenn T.C."/>
            <person name="Mahmud O."/>
            <person name="Louha S."/>
            <person name="Chalopin D."/>
            <person name="Bennetzen J.L."/>
            <person name="Mauricio R."/>
        </authorList>
    </citation>
    <scope>NUCLEOTIDE SEQUENCE [LARGE SCALE GENOMIC DNA]</scope>
    <source>
        <strain evidence="7">NE01/NJP1002.9</strain>
        <tissue evidence="7">Muscle</tissue>
    </source>
</reference>
<feature type="domain" description="Beta/gamma crystallin 'Greek key'" evidence="6">
    <location>
        <begin position="1482"/>
        <end position="1520"/>
    </location>
</feature>
<feature type="domain" description="Beta/gamma crystallin 'Greek key'" evidence="6">
    <location>
        <begin position="753"/>
        <end position="795"/>
    </location>
</feature>
<dbReference type="FunFam" id="2.60.20.10:FF:000001">
    <property type="entry name" value="Crystallin gamma S"/>
    <property type="match status" value="8"/>
</dbReference>
<dbReference type="Gene3D" id="2.60.20.10">
    <property type="entry name" value="Crystallins"/>
    <property type="match status" value="17"/>
</dbReference>
<feature type="domain" description="Beta/gamma crystallin 'Greek key'" evidence="6">
    <location>
        <begin position="1521"/>
        <end position="1562"/>
    </location>
</feature>
<evidence type="ECO:0000256" key="5">
    <source>
        <dbReference type="SAM" id="MobiDB-lite"/>
    </source>
</evidence>
<evidence type="ECO:0000256" key="4">
    <source>
        <dbReference type="ARBA" id="ARBA00022737"/>
    </source>
</evidence>
<evidence type="ECO:0000256" key="2">
    <source>
        <dbReference type="ARBA" id="ARBA00009646"/>
    </source>
</evidence>
<dbReference type="Proteomes" id="UP000250572">
    <property type="component" value="Unassembled WGS sequence"/>
</dbReference>
<feature type="domain" description="Beta/gamma crystallin 'Greek key'" evidence="6">
    <location>
        <begin position="420"/>
        <end position="464"/>
    </location>
</feature>
<dbReference type="PANTHER" id="PTHR11818">
    <property type="entry name" value="BETA/GAMMA CRYSTALLIN"/>
    <property type="match status" value="1"/>
</dbReference>
<feature type="domain" description="Beta/gamma crystallin 'Greek key'" evidence="6">
    <location>
        <begin position="257"/>
        <end position="298"/>
    </location>
</feature>
<dbReference type="PANTHER" id="PTHR11818:SF139">
    <property type="entry name" value="CRYSTALLIN, GAMMA M1-RELATED"/>
    <property type="match status" value="1"/>
</dbReference>
<feature type="domain" description="Beta/gamma crystallin 'Greek key'" evidence="6">
    <location>
        <begin position="1006"/>
        <end position="1048"/>
    </location>
</feature>
<comment type="function">
    <text evidence="1">Crystallins are the dominant structural components of the vertebrate eye lens.</text>
</comment>
<comment type="similarity">
    <text evidence="2">Belongs to the beta/gamma-crystallin family.</text>
</comment>
<feature type="domain" description="Beta/gamma crystallin 'Greek key'" evidence="6">
    <location>
        <begin position="1187"/>
        <end position="1224"/>
    </location>
</feature>
<dbReference type="PRINTS" id="PR01367">
    <property type="entry name" value="BGCRYSTALLIN"/>
</dbReference>
<feature type="domain" description="Beta/gamma crystallin 'Greek key'" evidence="6">
    <location>
        <begin position="842"/>
        <end position="884"/>
    </location>
</feature>
<dbReference type="SUPFAM" id="SSF49695">
    <property type="entry name" value="gamma-Crystallin-like"/>
    <property type="match status" value="9"/>
</dbReference>
<organism evidence="7 8">
    <name type="scientific">Gambusia affinis</name>
    <name type="common">Western mosquitofish</name>
    <name type="synonym">Heterandria affinis</name>
    <dbReference type="NCBI Taxonomy" id="33528"/>
    <lineage>
        <taxon>Eukaryota</taxon>
        <taxon>Metazoa</taxon>
        <taxon>Chordata</taxon>
        <taxon>Craniata</taxon>
        <taxon>Vertebrata</taxon>
        <taxon>Euteleostomi</taxon>
        <taxon>Actinopterygii</taxon>
        <taxon>Neopterygii</taxon>
        <taxon>Teleostei</taxon>
        <taxon>Neoteleostei</taxon>
        <taxon>Acanthomorphata</taxon>
        <taxon>Ovalentaria</taxon>
        <taxon>Atherinomorphae</taxon>
        <taxon>Cyprinodontiformes</taxon>
        <taxon>Poeciliidae</taxon>
        <taxon>Poeciliinae</taxon>
        <taxon>Gambusia</taxon>
    </lineage>
</organism>
<feature type="compositionally biased region" description="Basic and acidic residues" evidence="5">
    <location>
        <begin position="32"/>
        <end position="41"/>
    </location>
</feature>
<feature type="domain" description="Beta/gamma crystallin 'Greek key'" evidence="6">
    <location>
        <begin position="560"/>
        <end position="598"/>
    </location>
</feature>
<dbReference type="PROSITE" id="PS50915">
    <property type="entry name" value="CRYSTALLIN_BETA_GAMMA"/>
    <property type="match status" value="23"/>
</dbReference>
<sequence>MGQQQRLTTDDATGGFMSETTGEKQSGGQEGQRTEELHETGNRNNPEVSEVSEADELRAPGHMNSVPNGEICSLPWSSGHLTWLCCQNAAAASSSRQSGEEGMMKPGLKIAASQDPPSYGAVNAERASDMFMHTLSIQRTKQISTESCMVQDEHQGFSLLHIPTGRTLDVTSSFLVNLRHKEPRGGANANGRGRRLDKSVLPLSVFPAGLHERQLHALKIIFYEERNFQGRHYECMSDCSDMSSFLNKCHSCKVESGCFVVYDRPNFLGNQYFLRRGEYSDYGSFGMSDSIRSCRLIPQHRGSFRMRIFERENFLGQSHELLDDCDNIVDRYRMSDCQSCSVMDGHWLMYEQPHYRGRMMYMRPGEYRSMRELGHSGMRLSSIIFYEEKNFQGRSYETSSDCAELTSYLSRCNSCRVESGCFMVYERSNFMGHQMLVRRGEYPDNQRLMGMSMSDCIRSCRMIPMHRGPFRMRIYERENFSGQMNELMDDCDSIQERYRMSDCQSVHVMDGHWLLYEQPSFRGRMLYLRPGEYRSMRDMGTGPMDMRIGSIGRIMESFDDFIIFYEDRNFQGRFYETSSDCAELTSFLTRCHSCRVESGCFMVYDRPNYMGNQYFMRRGEYADYMSMMGMSDCIRSCRMIPMHRGSYRMRIYERENFGGQMHECMDDCDSFMDRYRMSNCMSCHVMDGHWLMYEQAHYKGRMMYLRPGEYRSFRDMGYGGTKNFQGRHYECMSDCADMSSYLSRCHSCRVESGCFMVYDRPNYMGNQYFMRRGEYADYMSMMGWSGGIRSCRMIPSYRGSYRMRIYERENFGGQMYELMDDCDSIMDRYRMSDCMSCHVMDGHWLMYEHPHYRGRMMYMRPGEYRSFREMGYGGMRFMSMRRIMDMNFQGRHYECMSDCADMSSYMSRCHSCRVESGCFMVYDRPNYMGNQYFMRRGEYGDYMSMMGWNDCIRSCRMIPMHRGSYRMRIYERENFGGQMHECMDDCDSFMDRYRMSDCMSCHVMDGHWLMYEHPHYRGRMMYMRPGEYRNFRDMGYGGTRFMSMRRIMDSCNTDMNMRGKIIFYEDRNFMGRHYECMSDCADMHSYMSRCHSCRVESGCFMVYDRPNYMGNQYFFRRGEYADYMSMMGWRDCIRSCRMIPMYRGSYRMRIYERENFGGQMHECMDDCDSFMDRYRMSDCMSCHVMDGHWLMYEHPHYRGRMMYMRPGEYRSFREMGYGGMRNFQGRSYECMSDCADMSSFLSRCHSCRVESGCFVGYDRPNYMGNQYIFRRGEYADYMSMMGMRDCIKSCRMIPMVNLKLLRIPKYRGSYRMRIYERENFGGQMYELMDDCDSIMDRFHMSDCMSCHVMDGHWLMYEHPHYRGRMMYMRPGEYRSFREMGYGGTRFMSMRRMLIPITLLVSQIIFYEDRNFQGRSYECMSDCADMSSYLSRCHSCRVESGCFMVYDRPNYMGNQYFMRRGEYADYMSMMGWSGGIRSCRMIPSIIFYEERNFQGRSYETSSDCADMSSHLSRCHSCRVESGCFMVYDRTNYMGNQYFVRRGEYSDYQRMGMSDCIRSCRMIPMHRGQFRIRIYEREDFGGQMHECMEDCESIMDRYRMSDCMSCHVMDGHWLMYEQPHYRGRMMYLRPGEYRSFREMGYGGTRFMSMRRIMDSCYTGRWSWSLTLKDLMESNIIPMLIMRCMSWYSPLLRKNCMPM</sequence>
<dbReference type="EMBL" id="NHOQ01002129">
    <property type="protein sequence ID" value="PWA19432.1"/>
    <property type="molecule type" value="Genomic_DNA"/>
</dbReference>
<dbReference type="GO" id="GO:0002088">
    <property type="term" value="P:lens development in camera-type eye"/>
    <property type="evidence" value="ECO:0007669"/>
    <property type="project" value="TreeGrafter"/>
</dbReference>
<keyword evidence="3" id="KW-0273">Eye lens protein</keyword>
<dbReference type="InterPro" id="IPR050252">
    <property type="entry name" value="Beta/Gamma-Crystallin"/>
</dbReference>
<feature type="domain" description="Beta/gamma crystallin 'Greek key'" evidence="6">
    <location>
        <begin position="599"/>
        <end position="641"/>
    </location>
</feature>
<accession>A0A315V7S6</accession>